<dbReference type="AlphaFoldDB" id="A0A0E9USR4"/>
<sequence length="31" mass="3682">MQVKWLCPGRYCSHARLLPFCLTGGFKRYIH</sequence>
<organism evidence="1">
    <name type="scientific">Anguilla anguilla</name>
    <name type="common">European freshwater eel</name>
    <name type="synonym">Muraena anguilla</name>
    <dbReference type="NCBI Taxonomy" id="7936"/>
    <lineage>
        <taxon>Eukaryota</taxon>
        <taxon>Metazoa</taxon>
        <taxon>Chordata</taxon>
        <taxon>Craniata</taxon>
        <taxon>Vertebrata</taxon>
        <taxon>Euteleostomi</taxon>
        <taxon>Actinopterygii</taxon>
        <taxon>Neopterygii</taxon>
        <taxon>Teleostei</taxon>
        <taxon>Anguilliformes</taxon>
        <taxon>Anguillidae</taxon>
        <taxon>Anguilla</taxon>
    </lineage>
</organism>
<proteinExistence type="predicted"/>
<evidence type="ECO:0000313" key="1">
    <source>
        <dbReference type="EMBL" id="JAH68909.1"/>
    </source>
</evidence>
<dbReference type="EMBL" id="GBXM01039668">
    <property type="protein sequence ID" value="JAH68909.1"/>
    <property type="molecule type" value="Transcribed_RNA"/>
</dbReference>
<accession>A0A0E9USR4</accession>
<reference evidence="1" key="1">
    <citation type="submission" date="2014-11" db="EMBL/GenBank/DDBJ databases">
        <authorList>
            <person name="Amaro Gonzalez C."/>
        </authorList>
    </citation>
    <scope>NUCLEOTIDE SEQUENCE</scope>
</reference>
<protein>
    <submittedName>
        <fullName evidence="1">Uncharacterized protein</fullName>
    </submittedName>
</protein>
<name>A0A0E9USR4_ANGAN</name>
<reference evidence="1" key="2">
    <citation type="journal article" date="2015" name="Fish Shellfish Immunol.">
        <title>Early steps in the European eel (Anguilla anguilla)-Vibrio vulnificus interaction in the gills: Role of the RtxA13 toxin.</title>
        <authorList>
            <person name="Callol A."/>
            <person name="Pajuelo D."/>
            <person name="Ebbesson L."/>
            <person name="Teles M."/>
            <person name="MacKenzie S."/>
            <person name="Amaro C."/>
        </authorList>
    </citation>
    <scope>NUCLEOTIDE SEQUENCE</scope>
</reference>